<evidence type="ECO:0000313" key="4">
    <source>
        <dbReference type="Proteomes" id="UP000184420"/>
    </source>
</evidence>
<protein>
    <recommendedName>
        <fullName evidence="2">CAAX prenyl protease 2/Lysostaphin resistance protein A-like domain-containing protein</fullName>
    </recommendedName>
</protein>
<dbReference type="Pfam" id="PF02517">
    <property type="entry name" value="Rce1-like"/>
    <property type="match status" value="1"/>
</dbReference>
<evidence type="ECO:0000313" key="3">
    <source>
        <dbReference type="EMBL" id="SHL89739.1"/>
    </source>
</evidence>
<sequence>MRGYLKQHPPLLQFITILGFYAGSIGVFILLTALLTPKLTGYTAMEISEGVLTDPKFLTMQKWLQFFYTTLTYLLPAAIFAYLWHPEPMRYLGLKTKASLLQIILTIALFFCCLPVVGVLAQWNLQWDLPAAALGAQQRNEQMTKALLQMPAITDLLMNLILMAIVPAIAEEVFFRGVFQRIFINLTRLKWTGVLVTAVIFAAMHFEMQAVLPRIALGFILGTIFLVTGNLWLAILAHLINNGMLVIQYYLFQHGYIKTDPAVEQGVEWYLGLASAVVTVGLIWALMKRSPEPLEVE</sequence>
<organism evidence="3 4">
    <name type="scientific">Chitinophaga jiangningensis</name>
    <dbReference type="NCBI Taxonomy" id="1419482"/>
    <lineage>
        <taxon>Bacteria</taxon>
        <taxon>Pseudomonadati</taxon>
        <taxon>Bacteroidota</taxon>
        <taxon>Chitinophagia</taxon>
        <taxon>Chitinophagales</taxon>
        <taxon>Chitinophagaceae</taxon>
        <taxon>Chitinophaga</taxon>
    </lineage>
</organism>
<dbReference type="Proteomes" id="UP000184420">
    <property type="component" value="Unassembled WGS sequence"/>
</dbReference>
<dbReference type="GO" id="GO:0080120">
    <property type="term" value="P:CAAX-box protein maturation"/>
    <property type="evidence" value="ECO:0007669"/>
    <property type="project" value="UniProtKB-ARBA"/>
</dbReference>
<feature type="transmembrane region" description="Helical" evidence="1">
    <location>
        <begin position="66"/>
        <end position="84"/>
    </location>
</feature>
<feature type="domain" description="CAAX prenyl protease 2/Lysostaphin resistance protein A-like" evidence="2">
    <location>
        <begin position="156"/>
        <end position="244"/>
    </location>
</feature>
<dbReference type="PANTHER" id="PTHR36435:SF1">
    <property type="entry name" value="CAAX AMINO TERMINAL PROTEASE FAMILY PROTEIN"/>
    <property type="match status" value="1"/>
</dbReference>
<feature type="transmembrane region" description="Helical" evidence="1">
    <location>
        <begin position="215"/>
        <end position="240"/>
    </location>
</feature>
<dbReference type="PANTHER" id="PTHR36435">
    <property type="entry name" value="SLR1288 PROTEIN"/>
    <property type="match status" value="1"/>
</dbReference>
<keyword evidence="1" id="KW-1133">Transmembrane helix</keyword>
<accession>A0A1M7EEH7</accession>
<feature type="transmembrane region" description="Helical" evidence="1">
    <location>
        <begin position="104"/>
        <end position="125"/>
    </location>
</feature>
<dbReference type="AlphaFoldDB" id="A0A1M7EEH7"/>
<keyword evidence="4" id="KW-1185">Reference proteome</keyword>
<evidence type="ECO:0000259" key="2">
    <source>
        <dbReference type="Pfam" id="PF02517"/>
    </source>
</evidence>
<feature type="transmembrane region" description="Helical" evidence="1">
    <location>
        <begin position="269"/>
        <end position="287"/>
    </location>
</feature>
<dbReference type="InterPro" id="IPR052710">
    <property type="entry name" value="CAAX_protease"/>
</dbReference>
<dbReference type="EMBL" id="FRBL01000005">
    <property type="protein sequence ID" value="SHL89739.1"/>
    <property type="molecule type" value="Genomic_DNA"/>
</dbReference>
<keyword evidence="1" id="KW-0812">Transmembrane</keyword>
<feature type="transmembrane region" description="Helical" evidence="1">
    <location>
        <begin position="182"/>
        <end position="203"/>
    </location>
</feature>
<dbReference type="OrthoDB" id="1523022at2"/>
<feature type="transmembrane region" description="Helical" evidence="1">
    <location>
        <begin position="146"/>
        <end position="170"/>
    </location>
</feature>
<evidence type="ECO:0000256" key="1">
    <source>
        <dbReference type="SAM" id="Phobius"/>
    </source>
</evidence>
<dbReference type="GO" id="GO:0004175">
    <property type="term" value="F:endopeptidase activity"/>
    <property type="evidence" value="ECO:0007669"/>
    <property type="project" value="UniProtKB-ARBA"/>
</dbReference>
<name>A0A1M7EEH7_9BACT</name>
<dbReference type="STRING" id="1419482.SAMN05444266_105396"/>
<dbReference type="RefSeq" id="WP_073082415.1">
    <property type="nucleotide sequence ID" value="NZ_FRBL01000005.1"/>
</dbReference>
<gene>
    <name evidence="3" type="ORF">SAMN05444266_105396</name>
</gene>
<keyword evidence="1" id="KW-0472">Membrane</keyword>
<proteinExistence type="predicted"/>
<reference evidence="3 4" key="1">
    <citation type="submission" date="2016-11" db="EMBL/GenBank/DDBJ databases">
        <authorList>
            <person name="Jaros S."/>
            <person name="Januszkiewicz K."/>
            <person name="Wedrychowicz H."/>
        </authorList>
    </citation>
    <scope>NUCLEOTIDE SEQUENCE [LARGE SCALE GENOMIC DNA]</scope>
    <source>
        <strain evidence="3 4">DSM 27406</strain>
    </source>
</reference>
<feature type="transmembrane region" description="Helical" evidence="1">
    <location>
        <begin position="12"/>
        <end position="35"/>
    </location>
</feature>
<dbReference type="InterPro" id="IPR003675">
    <property type="entry name" value="Rce1/LyrA-like_dom"/>
</dbReference>